<keyword evidence="3" id="KW-1185">Reference proteome</keyword>
<feature type="region of interest" description="Disordered" evidence="1">
    <location>
        <begin position="1"/>
        <end position="41"/>
    </location>
</feature>
<feature type="compositionally biased region" description="Low complexity" evidence="1">
    <location>
        <begin position="13"/>
        <end position="25"/>
    </location>
</feature>
<name>A0ABY6PR19_9ACTN</name>
<feature type="compositionally biased region" description="Basic and acidic residues" evidence="1">
    <location>
        <begin position="1"/>
        <end position="12"/>
    </location>
</feature>
<evidence type="ECO:0000313" key="3">
    <source>
        <dbReference type="Proteomes" id="UP001164963"/>
    </source>
</evidence>
<protein>
    <recommendedName>
        <fullName evidence="4">Secreted protein</fullName>
    </recommendedName>
</protein>
<sequence length="175" mass="17937">MAACGGDDKADAGNKAPSSSSAASEAGEKKPAGQGETDADTSKVLATVKGAMGIDMVIHTAQRDQGGFLTLTGELKNTSGSRVVTPVEWSGKEEAVVATGPSLAAMTLVDSQAKKRYYVLRDTNDRPLTTTNYDSGIDAGASLPFFAQFPAPAPTTSEVSVQFPGFSSATIEISG</sequence>
<evidence type="ECO:0000313" key="2">
    <source>
        <dbReference type="EMBL" id="UZK54653.1"/>
    </source>
</evidence>
<evidence type="ECO:0008006" key="4">
    <source>
        <dbReference type="Google" id="ProtNLM"/>
    </source>
</evidence>
<organism evidence="2 3">
    <name type="scientific">Streptomyces drozdowiczii</name>
    <dbReference type="NCBI Taxonomy" id="202862"/>
    <lineage>
        <taxon>Bacteria</taxon>
        <taxon>Bacillati</taxon>
        <taxon>Actinomycetota</taxon>
        <taxon>Actinomycetes</taxon>
        <taxon>Kitasatosporales</taxon>
        <taxon>Streptomycetaceae</taxon>
        <taxon>Streptomyces</taxon>
    </lineage>
</organism>
<reference evidence="2" key="1">
    <citation type="journal article" date="2022" name="Front. Microbiol.">
        <title>Mirubactin C rescues the lethal effect of cell wall biosynthesis mutations in Bacillus subtilis.</title>
        <authorList>
            <person name="Kepplinger B."/>
            <person name="Wen X."/>
            <person name="Tyler A.R."/>
            <person name="Kim B.Y."/>
            <person name="Brown J."/>
            <person name="Banks P."/>
            <person name="Dashti Y."/>
            <person name="Mackenzie E.S."/>
            <person name="Wills C."/>
            <person name="Kawai Y."/>
            <person name="Waldron K.J."/>
            <person name="Allenby N.E.E."/>
            <person name="Wu L.J."/>
            <person name="Hall M.J."/>
            <person name="Errington J."/>
        </authorList>
    </citation>
    <scope>NUCLEOTIDE SEQUENCE</scope>
    <source>
        <strain evidence="2">MDA8-470</strain>
    </source>
</reference>
<evidence type="ECO:0000256" key="1">
    <source>
        <dbReference type="SAM" id="MobiDB-lite"/>
    </source>
</evidence>
<accession>A0ABY6PR19</accession>
<dbReference type="Proteomes" id="UP001164963">
    <property type="component" value="Chromosome"/>
</dbReference>
<dbReference type="RefSeq" id="WP_265541789.1">
    <property type="nucleotide sequence ID" value="NZ_CP098740.1"/>
</dbReference>
<gene>
    <name evidence="2" type="ORF">NEH16_11345</name>
</gene>
<proteinExistence type="predicted"/>
<dbReference type="EMBL" id="CP098740">
    <property type="protein sequence ID" value="UZK54653.1"/>
    <property type="molecule type" value="Genomic_DNA"/>
</dbReference>